<evidence type="ECO:0000256" key="2">
    <source>
        <dbReference type="ARBA" id="ARBA00005679"/>
    </source>
</evidence>
<dbReference type="STRING" id="1348612.A0A397H467"/>
<evidence type="ECO:0000256" key="1">
    <source>
        <dbReference type="ARBA" id="ARBA00004613"/>
    </source>
</evidence>
<protein>
    <recommendedName>
        <fullName evidence="8">Gamma interferon inducible lysosomal thiol reductase GILT</fullName>
    </recommendedName>
</protein>
<comment type="subcellular location">
    <subcellularLocation>
        <location evidence="1">Secreted</location>
    </subcellularLocation>
</comment>
<evidence type="ECO:0000256" key="3">
    <source>
        <dbReference type="ARBA" id="ARBA00022525"/>
    </source>
</evidence>
<sequence length="247" mass="28525">MPIIQINFLYKTLLILILGFFLFSVNKLIYHDNIIIFDNVNTQKLSLNNNNNNNKNKISVELFVMSRCSDAIICEAIFDKVVRQVHNISITTTDYIAVLDDSAKYGAHCKHSNIECIGNIQELCFQHIYPNQSIYFSFLTCLNSDSSRVGTKRWAKKCIQDECGLDYDPIDKCVNSNLGKELFISSVQKAYRRNVTKSCTIFINGKLRCIRDGIWYNCDGGYSVDDFVYDIKDAYYNNYNNYNNHIN</sequence>
<dbReference type="Proteomes" id="UP000266861">
    <property type="component" value="Unassembled WGS sequence"/>
</dbReference>
<dbReference type="GO" id="GO:0016671">
    <property type="term" value="F:oxidoreductase activity, acting on a sulfur group of donors, disulfide as acceptor"/>
    <property type="evidence" value="ECO:0007669"/>
    <property type="project" value="InterPro"/>
</dbReference>
<gene>
    <name evidence="6" type="ORF">Glove_382g75</name>
</gene>
<dbReference type="Pfam" id="PF03227">
    <property type="entry name" value="GILT"/>
    <property type="match status" value="1"/>
</dbReference>
<comment type="similarity">
    <text evidence="2">Belongs to the GILT family.</text>
</comment>
<reference evidence="6 7" key="1">
    <citation type="submission" date="2018-08" db="EMBL/GenBank/DDBJ databases">
        <title>Genome and evolution of the arbuscular mycorrhizal fungus Diversispora epigaea (formerly Glomus versiforme) and its bacterial endosymbionts.</title>
        <authorList>
            <person name="Sun X."/>
            <person name="Fei Z."/>
            <person name="Harrison M."/>
        </authorList>
    </citation>
    <scope>NUCLEOTIDE SEQUENCE [LARGE SCALE GENOMIC DNA]</scope>
    <source>
        <strain evidence="6 7">IT104</strain>
    </source>
</reference>
<keyword evidence="7" id="KW-1185">Reference proteome</keyword>
<accession>A0A397H467</accession>
<organism evidence="6 7">
    <name type="scientific">Diversispora epigaea</name>
    <dbReference type="NCBI Taxonomy" id="1348612"/>
    <lineage>
        <taxon>Eukaryota</taxon>
        <taxon>Fungi</taxon>
        <taxon>Fungi incertae sedis</taxon>
        <taxon>Mucoromycota</taxon>
        <taxon>Glomeromycotina</taxon>
        <taxon>Glomeromycetes</taxon>
        <taxon>Diversisporales</taxon>
        <taxon>Diversisporaceae</taxon>
        <taxon>Diversispora</taxon>
    </lineage>
</organism>
<dbReference type="Gene3D" id="3.40.30.10">
    <property type="entry name" value="Glutaredoxin"/>
    <property type="match status" value="1"/>
</dbReference>
<comment type="caution">
    <text evidence="6">The sequence shown here is derived from an EMBL/GenBank/DDBJ whole genome shotgun (WGS) entry which is preliminary data.</text>
</comment>
<proteinExistence type="inferred from homology"/>
<dbReference type="AlphaFoldDB" id="A0A397H467"/>
<keyword evidence="4" id="KW-0732">Signal</keyword>
<keyword evidence="5" id="KW-0325">Glycoprotein</keyword>
<evidence type="ECO:0000313" key="7">
    <source>
        <dbReference type="Proteomes" id="UP000266861"/>
    </source>
</evidence>
<evidence type="ECO:0000313" key="6">
    <source>
        <dbReference type="EMBL" id="RHZ57872.1"/>
    </source>
</evidence>
<evidence type="ECO:0008006" key="8">
    <source>
        <dbReference type="Google" id="ProtNLM"/>
    </source>
</evidence>
<dbReference type="GO" id="GO:0005576">
    <property type="term" value="C:extracellular region"/>
    <property type="evidence" value="ECO:0007669"/>
    <property type="project" value="UniProtKB-SubCell"/>
</dbReference>
<dbReference type="OrthoDB" id="958254at2759"/>
<keyword evidence="3" id="KW-0964">Secreted</keyword>
<dbReference type="PANTHER" id="PTHR13234:SF8">
    <property type="entry name" value="GAMMA-INTERFERON-INDUCIBLE LYSOSOMAL THIOL REDUCTASE"/>
    <property type="match status" value="1"/>
</dbReference>
<dbReference type="EMBL" id="PQFF01000342">
    <property type="protein sequence ID" value="RHZ57872.1"/>
    <property type="molecule type" value="Genomic_DNA"/>
</dbReference>
<evidence type="ECO:0000256" key="4">
    <source>
        <dbReference type="ARBA" id="ARBA00022729"/>
    </source>
</evidence>
<evidence type="ECO:0000256" key="5">
    <source>
        <dbReference type="ARBA" id="ARBA00023180"/>
    </source>
</evidence>
<dbReference type="PANTHER" id="PTHR13234">
    <property type="entry name" value="GAMMA-INTERFERON INDUCIBLE LYSOSOMAL THIOL REDUCTASE GILT"/>
    <property type="match status" value="1"/>
</dbReference>
<name>A0A397H467_9GLOM</name>
<dbReference type="InterPro" id="IPR004911">
    <property type="entry name" value="Interferon-induced_GILT"/>
</dbReference>